<dbReference type="EMBL" id="UGTI01000001">
    <property type="protein sequence ID" value="SUB78327.1"/>
    <property type="molecule type" value="Genomic_DNA"/>
</dbReference>
<dbReference type="SMART" id="SM00155">
    <property type="entry name" value="PLDc"/>
    <property type="match status" value="2"/>
</dbReference>
<keyword evidence="9 12" id="KW-0472">Membrane</keyword>
<comment type="function">
    <text evidence="12">Catalyzes the reversible phosphatidyl group transfer from one phosphatidylglycerol molecule to another to form cardiolipin (CL) (diphosphatidylglycerol) and glycerol.</text>
</comment>
<dbReference type="PANTHER" id="PTHR21248:SF22">
    <property type="entry name" value="PHOSPHOLIPASE D"/>
    <property type="match status" value="1"/>
</dbReference>
<accession>A0A379DK18</accession>
<feature type="domain" description="PLD phosphodiesterase" evidence="14">
    <location>
        <begin position="212"/>
        <end position="239"/>
    </location>
</feature>
<comment type="subcellular location">
    <subcellularLocation>
        <location evidence="1 12">Cell membrane</location>
        <topology evidence="1 12">Multi-pass membrane protein</topology>
    </subcellularLocation>
</comment>
<protein>
    <recommendedName>
        <fullName evidence="12 13">Cardiolipin synthase</fullName>
        <shortName evidence="12">CL synthase</shortName>
        <ecNumber evidence="12 13">2.7.8.-</ecNumber>
    </recommendedName>
</protein>
<feature type="active site" evidence="12">
    <location>
        <position position="224"/>
    </location>
</feature>
<gene>
    <name evidence="15" type="primary">cls</name>
    <name evidence="15" type="ORF">NCTC13100_01488</name>
</gene>
<feature type="active site" evidence="12">
    <location>
        <position position="217"/>
    </location>
</feature>
<sequence>MLSTLSPWFVALYLITVLSLIGVVLSENRNPLKALAWVLVIGFVPFLGLLIYILFGQDQRRRHIISKRVYRRINLKPKIASVIWTDKVDYDTPHWQTLKDLIKTNADSPVLISDDVSVYHEGRKMFASLFDDIRNARRHIHIESYIFEEDSLFNELVELLLKKVEQGVKVRLIYDHVGSWGVKKKTWNKLRKAGIQAYPYMPVVFPLFSNSVNYRNHRKITVIDGTVAYIGGMNIAERYRGQENASKVWCDSHFRITGPAVAGIQSTFLVDWYVVSRRVINIDSSFSDEWTPSIFNPNGIKIQFLAGGPISKWRTIDQAFTTAIARASKYIYIQTPYFLPTETLGNALIAAALSGIDVWIMLPGKNDSVVAGLACESYYGNLLAAGVHVVLYKPGFLHSKLMMIDGEICSIGSANMDFRSLEHNFEFNAIIYDVNITHQLDELFMADLAECREISLEEWKTRPMKRKALNSLVRIFSPLL</sequence>
<dbReference type="AlphaFoldDB" id="A0A379DK18"/>
<keyword evidence="4 12" id="KW-0808">Transferase</keyword>
<dbReference type="InterPro" id="IPR027379">
    <property type="entry name" value="CLS_N"/>
</dbReference>
<dbReference type="InterPro" id="IPR030874">
    <property type="entry name" value="Cardiolipin_synth_Firmi"/>
</dbReference>
<dbReference type="SUPFAM" id="SSF56024">
    <property type="entry name" value="Phospholipase D/nuclease"/>
    <property type="match status" value="2"/>
</dbReference>
<name>A0A379DK18_9PORP</name>
<dbReference type="Pfam" id="PF13396">
    <property type="entry name" value="PLDc_N"/>
    <property type="match status" value="1"/>
</dbReference>
<feature type="active site" evidence="12">
    <location>
        <position position="400"/>
    </location>
</feature>
<dbReference type="CDD" id="cd09112">
    <property type="entry name" value="PLDc_CLS_2"/>
    <property type="match status" value="1"/>
</dbReference>
<feature type="transmembrane region" description="Helical" evidence="12">
    <location>
        <begin position="6"/>
        <end position="25"/>
    </location>
</feature>
<evidence type="ECO:0000256" key="10">
    <source>
        <dbReference type="ARBA" id="ARBA00023209"/>
    </source>
</evidence>
<evidence type="ECO:0000256" key="9">
    <source>
        <dbReference type="ARBA" id="ARBA00023136"/>
    </source>
</evidence>
<dbReference type="RefSeq" id="WP_018360255.1">
    <property type="nucleotide sequence ID" value="NZ_UGTI01000001.1"/>
</dbReference>
<proteinExistence type="inferred from homology"/>
<evidence type="ECO:0000259" key="14">
    <source>
        <dbReference type="PROSITE" id="PS50035"/>
    </source>
</evidence>
<feature type="active site" evidence="12">
    <location>
        <position position="405"/>
    </location>
</feature>
<evidence type="ECO:0000256" key="1">
    <source>
        <dbReference type="ARBA" id="ARBA00004651"/>
    </source>
</evidence>
<dbReference type="HAMAP" id="MF_01916">
    <property type="entry name" value="Cardiolipin_synth_Cls"/>
    <property type="match status" value="1"/>
</dbReference>
<evidence type="ECO:0000256" key="4">
    <source>
        <dbReference type="ARBA" id="ARBA00022679"/>
    </source>
</evidence>
<feature type="active site" evidence="12">
    <location>
        <position position="219"/>
    </location>
</feature>
<keyword evidence="6" id="KW-0677">Repeat</keyword>
<evidence type="ECO:0000313" key="16">
    <source>
        <dbReference type="Proteomes" id="UP000254263"/>
    </source>
</evidence>
<evidence type="ECO:0000256" key="6">
    <source>
        <dbReference type="ARBA" id="ARBA00022737"/>
    </source>
</evidence>
<dbReference type="EC" id="2.7.8.-" evidence="12 13"/>
<evidence type="ECO:0000256" key="7">
    <source>
        <dbReference type="ARBA" id="ARBA00022989"/>
    </source>
</evidence>
<keyword evidence="2 12" id="KW-1003">Cell membrane</keyword>
<dbReference type="InterPro" id="IPR001736">
    <property type="entry name" value="PLipase_D/transphosphatidylase"/>
</dbReference>
<evidence type="ECO:0000256" key="2">
    <source>
        <dbReference type="ARBA" id="ARBA00022475"/>
    </source>
</evidence>
<feature type="domain" description="PLD phosphodiesterase" evidence="14">
    <location>
        <begin position="393"/>
        <end position="420"/>
    </location>
</feature>
<dbReference type="CDD" id="cd09110">
    <property type="entry name" value="PLDc_CLS_1"/>
    <property type="match status" value="1"/>
</dbReference>
<dbReference type="InterPro" id="IPR025202">
    <property type="entry name" value="PLD-like_dom"/>
</dbReference>
<evidence type="ECO:0000256" key="12">
    <source>
        <dbReference type="HAMAP-Rule" id="MF_01916"/>
    </source>
</evidence>
<dbReference type="PROSITE" id="PS50035">
    <property type="entry name" value="PLD"/>
    <property type="match status" value="2"/>
</dbReference>
<keyword evidence="8 12" id="KW-0443">Lipid metabolism</keyword>
<dbReference type="NCBIfam" id="TIGR04265">
    <property type="entry name" value="bac_cardiolipin"/>
    <property type="match status" value="1"/>
</dbReference>
<dbReference type="InterPro" id="IPR022924">
    <property type="entry name" value="Cardiolipin_synthase"/>
</dbReference>
<evidence type="ECO:0000256" key="8">
    <source>
        <dbReference type="ARBA" id="ARBA00023098"/>
    </source>
</evidence>
<comment type="similarity">
    <text evidence="12">Belongs to the phospholipase D family. Cardiolipin synthase subfamily.</text>
</comment>
<dbReference type="Pfam" id="PF13091">
    <property type="entry name" value="PLDc_2"/>
    <property type="match status" value="2"/>
</dbReference>
<evidence type="ECO:0000256" key="5">
    <source>
        <dbReference type="ARBA" id="ARBA00022692"/>
    </source>
</evidence>
<keyword evidence="10 12" id="KW-0594">Phospholipid biosynthesis</keyword>
<keyword evidence="11 12" id="KW-1208">Phospholipid metabolism</keyword>
<evidence type="ECO:0000313" key="15">
    <source>
        <dbReference type="EMBL" id="SUB78327.1"/>
    </source>
</evidence>
<keyword evidence="3 12" id="KW-0444">Lipid biosynthesis</keyword>
<evidence type="ECO:0000256" key="11">
    <source>
        <dbReference type="ARBA" id="ARBA00023264"/>
    </source>
</evidence>
<dbReference type="GO" id="GO:0005886">
    <property type="term" value="C:plasma membrane"/>
    <property type="evidence" value="ECO:0007669"/>
    <property type="project" value="UniProtKB-SubCell"/>
</dbReference>
<comment type="catalytic activity">
    <reaction evidence="12">
        <text>2 a 1,2-diacyl-sn-glycero-3-phospho-(1'-sn-glycerol) = a cardiolipin + glycerol</text>
        <dbReference type="Rhea" id="RHEA:31451"/>
        <dbReference type="ChEBI" id="CHEBI:17754"/>
        <dbReference type="ChEBI" id="CHEBI:62237"/>
        <dbReference type="ChEBI" id="CHEBI:64716"/>
    </reaction>
</comment>
<dbReference type="PANTHER" id="PTHR21248">
    <property type="entry name" value="CARDIOLIPIN SYNTHASE"/>
    <property type="match status" value="1"/>
</dbReference>
<evidence type="ECO:0000256" key="3">
    <source>
        <dbReference type="ARBA" id="ARBA00022516"/>
    </source>
</evidence>
<dbReference type="GO" id="GO:0008808">
    <property type="term" value="F:cardiolipin synthase activity"/>
    <property type="evidence" value="ECO:0007669"/>
    <property type="project" value="UniProtKB-UniRule"/>
</dbReference>
<dbReference type="GO" id="GO:0032049">
    <property type="term" value="P:cardiolipin biosynthetic process"/>
    <property type="evidence" value="ECO:0007669"/>
    <property type="project" value="UniProtKB-UniRule"/>
</dbReference>
<organism evidence="15 16">
    <name type="scientific">Porphyromonas macacae</name>
    <dbReference type="NCBI Taxonomy" id="28115"/>
    <lineage>
        <taxon>Bacteria</taxon>
        <taxon>Pseudomonadati</taxon>
        <taxon>Bacteroidota</taxon>
        <taxon>Bacteroidia</taxon>
        <taxon>Bacteroidales</taxon>
        <taxon>Porphyromonadaceae</taxon>
        <taxon>Porphyromonas</taxon>
    </lineage>
</organism>
<reference evidence="15 16" key="1">
    <citation type="submission" date="2018-06" db="EMBL/GenBank/DDBJ databases">
        <authorList>
            <consortium name="Pathogen Informatics"/>
            <person name="Doyle S."/>
        </authorList>
    </citation>
    <scope>NUCLEOTIDE SEQUENCE [LARGE SCALE GENOMIC DNA]</scope>
    <source>
        <strain evidence="15 16">NCTC13100</strain>
    </source>
</reference>
<keyword evidence="5 12" id="KW-0812">Transmembrane</keyword>
<feature type="transmembrane region" description="Helical" evidence="12">
    <location>
        <begin position="34"/>
        <end position="55"/>
    </location>
</feature>
<dbReference type="Proteomes" id="UP000254263">
    <property type="component" value="Unassembled WGS sequence"/>
</dbReference>
<dbReference type="Gene3D" id="3.30.870.10">
    <property type="entry name" value="Endonuclease Chain A"/>
    <property type="match status" value="2"/>
</dbReference>
<evidence type="ECO:0000256" key="13">
    <source>
        <dbReference type="NCBIfam" id="TIGR04265"/>
    </source>
</evidence>
<keyword evidence="7 12" id="KW-1133">Transmembrane helix</keyword>
<feature type="active site" evidence="12">
    <location>
        <position position="398"/>
    </location>
</feature>